<feature type="binding site" evidence="2">
    <location>
        <position position="346"/>
    </location>
    <ligand>
        <name>L-tryptophan</name>
        <dbReference type="ChEBI" id="CHEBI:57912"/>
    </ligand>
</feature>
<evidence type="ECO:0000256" key="2">
    <source>
        <dbReference type="PIRSR" id="PIRSR011396-2"/>
    </source>
</evidence>
<reference evidence="3 4" key="1">
    <citation type="submission" date="2019-07" db="EMBL/GenBank/DDBJ databases">
        <title>Sphingomonas alkalisoli sp. nov., isolated from rhizosphere soil of Suaedae salsa.</title>
        <authorList>
            <person name="Zhang H."/>
            <person name="Xu L."/>
            <person name="Zhang J.-X."/>
            <person name="Sun J.-Q."/>
        </authorList>
    </citation>
    <scope>NUCLEOTIDE SEQUENCE [LARGE SCALE GENOMIC DNA]</scope>
    <source>
        <strain evidence="3 4">XS-10</strain>
    </source>
</reference>
<dbReference type="SUPFAM" id="SSF51905">
    <property type="entry name" value="FAD/NAD(P)-binding domain"/>
    <property type="match status" value="1"/>
</dbReference>
<dbReference type="EMBL" id="CP042239">
    <property type="protein sequence ID" value="QDX26666.1"/>
    <property type="molecule type" value="Genomic_DNA"/>
</dbReference>
<organism evidence="3 4">
    <name type="scientific">Sphingomonas suaedae</name>
    <dbReference type="NCBI Taxonomy" id="2599297"/>
    <lineage>
        <taxon>Bacteria</taxon>
        <taxon>Pseudomonadati</taxon>
        <taxon>Pseudomonadota</taxon>
        <taxon>Alphaproteobacteria</taxon>
        <taxon>Sphingomonadales</taxon>
        <taxon>Sphingomonadaceae</taxon>
        <taxon>Sphingomonas</taxon>
    </lineage>
</organism>
<dbReference type="PIRSF" id="PIRSF011396">
    <property type="entry name" value="Trp_halogenase"/>
    <property type="match status" value="1"/>
</dbReference>
<evidence type="ECO:0000313" key="4">
    <source>
        <dbReference type="Proteomes" id="UP000318055"/>
    </source>
</evidence>
<feature type="binding site" evidence="2">
    <location>
        <position position="333"/>
    </location>
    <ligand>
        <name>FAD</name>
        <dbReference type="ChEBI" id="CHEBI:57692"/>
    </ligand>
</feature>
<protein>
    <submittedName>
        <fullName evidence="3">Tryptophan 7-halogenase</fullName>
    </submittedName>
</protein>
<dbReference type="GO" id="GO:0000166">
    <property type="term" value="F:nucleotide binding"/>
    <property type="evidence" value="ECO:0007669"/>
    <property type="project" value="UniProtKB-KW"/>
</dbReference>
<accession>A0A518RGU1</accession>
<dbReference type="Gene3D" id="3.50.50.60">
    <property type="entry name" value="FAD/NAD(P)-binding domain"/>
    <property type="match status" value="1"/>
</dbReference>
<dbReference type="Proteomes" id="UP000318055">
    <property type="component" value="Chromosome"/>
</dbReference>
<dbReference type="InterPro" id="IPR033856">
    <property type="entry name" value="Trp_halogen"/>
</dbReference>
<feature type="binding site" evidence="2">
    <location>
        <position position="78"/>
    </location>
    <ligand>
        <name>7-chloro-L-tryptophan</name>
        <dbReference type="ChEBI" id="CHEBI:58713"/>
    </ligand>
</feature>
<name>A0A518RGU1_9SPHN</name>
<dbReference type="Pfam" id="PF04820">
    <property type="entry name" value="Trp_halogenase"/>
    <property type="match status" value="1"/>
</dbReference>
<keyword evidence="4" id="KW-1185">Reference proteome</keyword>
<evidence type="ECO:0000256" key="1">
    <source>
        <dbReference type="PIRSR" id="PIRSR011396-1"/>
    </source>
</evidence>
<feature type="binding site" evidence="2">
    <location>
        <begin position="13"/>
        <end position="16"/>
    </location>
    <ligand>
        <name>FAD</name>
        <dbReference type="ChEBI" id="CHEBI:57692"/>
    </ligand>
</feature>
<evidence type="ECO:0000313" key="3">
    <source>
        <dbReference type="EMBL" id="QDX26666.1"/>
    </source>
</evidence>
<keyword evidence="2" id="KW-0547">Nucleotide-binding</keyword>
<sequence>MSERLRSIVVAGGGTAGWMTAAALARFCGKGWRITLVESEEIGTVGVGEATIPMIRNFNQALGIDEAEFLRATQGTYKLGIEFAGWGGFDDCYMHAFGLVGRGLGLLPFHHYWLRARAAGRAAPLGQYVLNHVAAYGNRFAHVQRAADSVMPPMPYAFHFDAGLYAAYLRSYAQARGAGRVEGRIVDVERDGESGDVAALTLAGGERIAGDLFVDCSGFRGLLIEGALATGYEDWSHWLPCDRAVAVPCAGTSPWTPYTRATALKTGWQWRIPLQHRTGNGHVFSSAHISEDEATATLLANLDGAALAEPRMLRFTTGKRKRVWNRNVVAIGLSAGFIEPLESTSIHLIQTGINRLLDFLPNGPVADADRDAFNRMADFEIDRIRDFVILHYAANGRSGEPFWDMLRNMPLPELLANRIAMFRANGRIVREHDELFDVAGWVQVMVGQNILPQRWHPLADQLDDAQLDQFLTTVATAFSRDAERMPDHQSYLARFAATPQPQEVTRV</sequence>
<dbReference type="RefSeq" id="WP_145847512.1">
    <property type="nucleotide sequence ID" value="NZ_CP042239.1"/>
</dbReference>
<dbReference type="AlphaFoldDB" id="A0A518RGU1"/>
<dbReference type="GO" id="GO:0004497">
    <property type="term" value="F:monooxygenase activity"/>
    <property type="evidence" value="ECO:0007669"/>
    <property type="project" value="InterPro"/>
</dbReference>
<proteinExistence type="predicted"/>
<dbReference type="PANTHER" id="PTHR43747">
    <property type="entry name" value="FAD-BINDING PROTEIN"/>
    <property type="match status" value="1"/>
</dbReference>
<dbReference type="InterPro" id="IPR050816">
    <property type="entry name" value="Flavin-dep_Halogenase_NPB"/>
</dbReference>
<dbReference type="PANTHER" id="PTHR43747:SF4">
    <property type="entry name" value="FLAVIN-DEPENDENT TRYPTOPHAN HALOGENASE"/>
    <property type="match status" value="1"/>
</dbReference>
<dbReference type="InterPro" id="IPR036188">
    <property type="entry name" value="FAD/NAD-bd_sf"/>
</dbReference>
<dbReference type="OrthoDB" id="462203at2"/>
<keyword evidence="2" id="KW-0274">FAD</keyword>
<gene>
    <name evidence="3" type="ORF">FPZ54_11985</name>
</gene>
<feature type="binding site" evidence="2">
    <location>
        <position position="342"/>
    </location>
    <ligand>
        <name>L-tryptophan</name>
        <dbReference type="ChEBI" id="CHEBI:57912"/>
    </ligand>
</feature>
<dbReference type="InterPro" id="IPR006905">
    <property type="entry name" value="Flavin_halogenase"/>
</dbReference>
<keyword evidence="2" id="KW-0285">Flavoprotein</keyword>
<dbReference type="KEGG" id="ssua:FPZ54_11985"/>
<feature type="active site" evidence="1">
    <location>
        <position position="78"/>
    </location>
</feature>